<dbReference type="PANTHER" id="PTHR11911">
    <property type="entry name" value="INOSINE-5-MONOPHOSPHATE DEHYDROGENASE RELATED"/>
    <property type="match status" value="1"/>
</dbReference>
<evidence type="ECO:0000313" key="8">
    <source>
        <dbReference type="EMBL" id="CAD2177805.1"/>
    </source>
</evidence>
<dbReference type="InterPro" id="IPR005990">
    <property type="entry name" value="IMP_DH"/>
</dbReference>
<comment type="similarity">
    <text evidence="1">Belongs to the IMPDH/GMPR family.</text>
</comment>
<dbReference type="EMBL" id="CAJEWN010000305">
    <property type="protein sequence ID" value="CAD2177805.1"/>
    <property type="molecule type" value="Genomic_DNA"/>
</dbReference>
<evidence type="ECO:0000256" key="4">
    <source>
        <dbReference type="ARBA" id="ARBA00024384"/>
    </source>
</evidence>
<dbReference type="GO" id="GO:0005737">
    <property type="term" value="C:cytoplasm"/>
    <property type="evidence" value="ECO:0007669"/>
    <property type="project" value="TreeGrafter"/>
</dbReference>
<dbReference type="GO" id="GO:0006177">
    <property type="term" value="P:GMP biosynthetic process"/>
    <property type="evidence" value="ECO:0007669"/>
    <property type="project" value="UniProtKB-KW"/>
</dbReference>
<feature type="domain" description="IMP dehydrogenase/GMP reductase" evidence="7">
    <location>
        <begin position="44"/>
        <end position="113"/>
    </location>
</feature>
<dbReference type="OrthoDB" id="416622at2759"/>
<dbReference type="GO" id="GO:0003938">
    <property type="term" value="F:IMP dehydrogenase activity"/>
    <property type="evidence" value="ECO:0007669"/>
    <property type="project" value="UniProtKB-EC"/>
</dbReference>
<keyword evidence="2" id="KW-0332">GMP biosynthesis</keyword>
<name>A0A6V7VSA8_MELEN</name>
<comment type="catalytic activity">
    <reaction evidence="6">
        <text>IMP + NAD(+) + H2O = XMP + NADH + H(+)</text>
        <dbReference type="Rhea" id="RHEA:11708"/>
        <dbReference type="ChEBI" id="CHEBI:15377"/>
        <dbReference type="ChEBI" id="CHEBI:15378"/>
        <dbReference type="ChEBI" id="CHEBI:57464"/>
        <dbReference type="ChEBI" id="CHEBI:57540"/>
        <dbReference type="ChEBI" id="CHEBI:57945"/>
        <dbReference type="ChEBI" id="CHEBI:58053"/>
        <dbReference type="EC" id="1.1.1.205"/>
    </reaction>
</comment>
<accession>A0A6V7VSA8</accession>
<comment type="caution">
    <text evidence="8">The sequence shown here is derived from an EMBL/GenBank/DDBJ whole genome shotgun (WGS) entry which is preliminary data.</text>
</comment>
<organism evidence="8 9">
    <name type="scientific">Meloidogyne enterolobii</name>
    <name type="common">Root-knot nematode worm</name>
    <name type="synonym">Meloidogyne mayaguensis</name>
    <dbReference type="NCBI Taxonomy" id="390850"/>
    <lineage>
        <taxon>Eukaryota</taxon>
        <taxon>Metazoa</taxon>
        <taxon>Ecdysozoa</taxon>
        <taxon>Nematoda</taxon>
        <taxon>Chromadorea</taxon>
        <taxon>Rhabditida</taxon>
        <taxon>Tylenchina</taxon>
        <taxon>Tylenchomorpha</taxon>
        <taxon>Tylenchoidea</taxon>
        <taxon>Meloidogynidae</taxon>
        <taxon>Meloidogyninae</taxon>
        <taxon>Meloidogyne</taxon>
    </lineage>
</organism>
<gene>
    <name evidence="8" type="ORF">MENT_LOCUS29701</name>
</gene>
<dbReference type="InterPro" id="IPR013785">
    <property type="entry name" value="Aldolase_TIM"/>
</dbReference>
<reference evidence="8 9" key="1">
    <citation type="submission" date="2020-08" db="EMBL/GenBank/DDBJ databases">
        <authorList>
            <person name="Koutsovoulos G."/>
            <person name="Danchin GJ E."/>
        </authorList>
    </citation>
    <scope>NUCLEOTIDE SEQUENCE [LARGE SCALE GENOMIC DNA]</scope>
</reference>
<dbReference type="Gene3D" id="3.20.20.70">
    <property type="entry name" value="Aldolase class I"/>
    <property type="match status" value="1"/>
</dbReference>
<comment type="function">
    <text evidence="5">Catalyzes the conversion of inosine 5'-phosphate (IMP) to xanthosine 5'-phosphate (XMP), the first committed and rate-limiting step in the de novo synthesis of guanine nucleotides, and therefore plays an important role in the regulation of cell growth. Could also have a single-stranded nucleic acid-binding activity and could play a role in RNA and/or DNA metabolism. It may also have a role in the development of malignancy and the growth progression of some tumors.</text>
</comment>
<dbReference type="FunFam" id="3.20.20.70:FF:000424">
    <property type="entry name" value="Inosine-5'-monophosphate dehydrogenase 2"/>
    <property type="match status" value="1"/>
</dbReference>
<evidence type="ECO:0000259" key="7">
    <source>
        <dbReference type="Pfam" id="PF00478"/>
    </source>
</evidence>
<evidence type="ECO:0000256" key="3">
    <source>
        <dbReference type="ARBA" id="ARBA00024330"/>
    </source>
</evidence>
<evidence type="ECO:0000256" key="2">
    <source>
        <dbReference type="ARBA" id="ARBA00022749"/>
    </source>
</evidence>
<evidence type="ECO:0000313" key="9">
    <source>
        <dbReference type="Proteomes" id="UP000580250"/>
    </source>
</evidence>
<evidence type="ECO:0000256" key="1">
    <source>
        <dbReference type="ARBA" id="ARBA00005502"/>
    </source>
</evidence>
<protein>
    <recommendedName>
        <fullName evidence="4">IMP dehydrogenase</fullName>
        <ecNumber evidence="4">1.1.1.205</ecNumber>
    </recommendedName>
</protein>
<dbReference type="SUPFAM" id="SSF51412">
    <property type="entry name" value="Inosine monophosphate dehydrogenase (IMPDH)"/>
    <property type="match status" value="1"/>
</dbReference>
<proteinExistence type="inferred from homology"/>
<dbReference type="EC" id="1.1.1.205" evidence="4"/>
<evidence type="ECO:0000256" key="6">
    <source>
        <dbReference type="ARBA" id="ARBA00048028"/>
    </source>
</evidence>
<sequence>MDFTTINGNNNNYQKQIEDTNWTENDLNIVDGQTIDDLFKQGIGLTYNDFNILPGFIDFVVTDVDLTTNLTKMIKLNTPLVSSPMDTVTESEMAIAMALNGGIGIIHANFQSAQASF</sequence>
<keyword evidence="2" id="KW-0658">Purine biosynthesis</keyword>
<evidence type="ECO:0000256" key="5">
    <source>
        <dbReference type="ARBA" id="ARBA00046101"/>
    </source>
</evidence>
<dbReference type="PANTHER" id="PTHR11911:SF111">
    <property type="entry name" value="INOSINE-5'-MONOPHOSPHATE DEHYDROGENASE"/>
    <property type="match status" value="1"/>
</dbReference>
<comment type="pathway">
    <text evidence="3">Purine metabolism; XMP biosynthesis via de novo pathway; XMP from IMP: step 1/1.</text>
</comment>
<dbReference type="AlphaFoldDB" id="A0A6V7VSA8"/>
<dbReference type="Proteomes" id="UP000580250">
    <property type="component" value="Unassembled WGS sequence"/>
</dbReference>
<dbReference type="InterPro" id="IPR001093">
    <property type="entry name" value="IMP_DH_GMPRt"/>
</dbReference>
<dbReference type="Pfam" id="PF00478">
    <property type="entry name" value="IMPDH"/>
    <property type="match status" value="1"/>
</dbReference>
<dbReference type="GO" id="GO:0006183">
    <property type="term" value="P:GTP biosynthetic process"/>
    <property type="evidence" value="ECO:0007669"/>
    <property type="project" value="TreeGrafter"/>
</dbReference>